<evidence type="ECO:0000256" key="8">
    <source>
        <dbReference type="SAM" id="MobiDB-lite"/>
    </source>
</evidence>
<keyword evidence="3 9" id="KW-0812">Transmembrane</keyword>
<dbReference type="InterPro" id="IPR003439">
    <property type="entry name" value="ABC_transporter-like_ATP-bd"/>
</dbReference>
<dbReference type="Gene3D" id="3.40.50.300">
    <property type="entry name" value="P-loop containing nucleotide triphosphate hydrolases"/>
    <property type="match status" value="1"/>
</dbReference>
<name>A0AAV1IM72_9CHLO</name>
<feature type="compositionally biased region" description="Low complexity" evidence="8">
    <location>
        <begin position="341"/>
        <end position="362"/>
    </location>
</feature>
<evidence type="ECO:0000313" key="11">
    <source>
        <dbReference type="EMBL" id="CAK0787175.1"/>
    </source>
</evidence>
<evidence type="ECO:0000313" key="12">
    <source>
        <dbReference type="Proteomes" id="UP001314263"/>
    </source>
</evidence>
<protein>
    <recommendedName>
        <fullName evidence="10">ABC transporter domain-containing protein</fullName>
    </recommendedName>
</protein>
<dbReference type="PANTHER" id="PTHR48041:SF139">
    <property type="entry name" value="PROTEIN SCARLET"/>
    <property type="match status" value="1"/>
</dbReference>
<dbReference type="GO" id="GO:0016020">
    <property type="term" value="C:membrane"/>
    <property type="evidence" value="ECO:0007669"/>
    <property type="project" value="UniProtKB-SubCell"/>
</dbReference>
<organism evidence="11 12">
    <name type="scientific">Coccomyxa viridis</name>
    <dbReference type="NCBI Taxonomy" id="1274662"/>
    <lineage>
        <taxon>Eukaryota</taxon>
        <taxon>Viridiplantae</taxon>
        <taxon>Chlorophyta</taxon>
        <taxon>core chlorophytes</taxon>
        <taxon>Trebouxiophyceae</taxon>
        <taxon>Trebouxiophyceae incertae sedis</taxon>
        <taxon>Coccomyxaceae</taxon>
        <taxon>Coccomyxa</taxon>
    </lineage>
</organism>
<dbReference type="SUPFAM" id="SSF52540">
    <property type="entry name" value="P-loop containing nucleoside triphosphate hydrolases"/>
    <property type="match status" value="1"/>
</dbReference>
<keyword evidence="4" id="KW-0547">Nucleotide-binding</keyword>
<feature type="transmembrane region" description="Helical" evidence="9">
    <location>
        <begin position="403"/>
        <end position="426"/>
    </location>
</feature>
<dbReference type="InterPro" id="IPR003593">
    <property type="entry name" value="AAA+_ATPase"/>
</dbReference>
<dbReference type="InterPro" id="IPR050352">
    <property type="entry name" value="ABCG_transporters"/>
</dbReference>
<evidence type="ECO:0000259" key="10">
    <source>
        <dbReference type="PROSITE" id="PS50893"/>
    </source>
</evidence>
<feature type="transmembrane region" description="Helical" evidence="9">
    <location>
        <begin position="438"/>
        <end position="461"/>
    </location>
</feature>
<dbReference type="PANTHER" id="PTHR48041">
    <property type="entry name" value="ABC TRANSPORTER G FAMILY MEMBER 28"/>
    <property type="match status" value="1"/>
</dbReference>
<evidence type="ECO:0000256" key="6">
    <source>
        <dbReference type="ARBA" id="ARBA00022989"/>
    </source>
</evidence>
<keyword evidence="2" id="KW-0813">Transport</keyword>
<keyword evidence="6 9" id="KW-1133">Transmembrane helix</keyword>
<dbReference type="PROSITE" id="PS50893">
    <property type="entry name" value="ABC_TRANSPORTER_2"/>
    <property type="match status" value="1"/>
</dbReference>
<keyword evidence="7 9" id="KW-0472">Membrane</keyword>
<dbReference type="InterPro" id="IPR017871">
    <property type="entry name" value="ABC_transporter-like_CS"/>
</dbReference>
<feature type="transmembrane region" description="Helical" evidence="9">
    <location>
        <begin position="513"/>
        <end position="534"/>
    </location>
</feature>
<dbReference type="GO" id="GO:0140359">
    <property type="term" value="F:ABC-type transporter activity"/>
    <property type="evidence" value="ECO:0007669"/>
    <property type="project" value="InterPro"/>
</dbReference>
<reference evidence="11 12" key="1">
    <citation type="submission" date="2023-10" db="EMBL/GenBank/DDBJ databases">
        <authorList>
            <person name="Maclean D."/>
            <person name="Macfadyen A."/>
        </authorList>
    </citation>
    <scope>NUCLEOTIDE SEQUENCE [LARGE SCALE GENOMIC DNA]</scope>
</reference>
<comment type="subcellular location">
    <subcellularLocation>
        <location evidence="1">Membrane</location>
        <topology evidence="1">Multi-pass membrane protein</topology>
    </subcellularLocation>
</comment>
<dbReference type="SMART" id="SM00382">
    <property type="entry name" value="AAA"/>
    <property type="match status" value="1"/>
</dbReference>
<feature type="transmembrane region" description="Helical" evidence="9">
    <location>
        <begin position="546"/>
        <end position="566"/>
    </location>
</feature>
<dbReference type="GO" id="GO:0005524">
    <property type="term" value="F:ATP binding"/>
    <property type="evidence" value="ECO:0007669"/>
    <property type="project" value="UniProtKB-KW"/>
</dbReference>
<evidence type="ECO:0000256" key="4">
    <source>
        <dbReference type="ARBA" id="ARBA00022741"/>
    </source>
</evidence>
<dbReference type="Pfam" id="PF00005">
    <property type="entry name" value="ABC_tran"/>
    <property type="match status" value="1"/>
</dbReference>
<feature type="region of interest" description="Disordered" evidence="8">
    <location>
        <begin position="341"/>
        <end position="378"/>
    </location>
</feature>
<proteinExistence type="predicted"/>
<sequence>MGNVSCDIAFNDLRFTIQSGKETLQLLQGVSGCCRSGRLTAILGPSGSSKTTLLKFLAGCISGGRQEGTVLINGTAARDTCFKSRLALVWQSDILLPTATVREAILTSALLRLPGTMSRAQKEHRVDQILAELDLTHVKDHLIGQDIDGTMSGISGGERRRVSVGISLVTDALAIFLDEPTTGLDSESAEQLMQLLSRLANNRGKTVVCTIHQPSSDICSLFDDAMLLSGGQMLYNGTWEAAETYMAVAGYGRPLQRSLAEHFLWLAKDRGMAVPNLARLHTLSWRVHSALEEANCLGMENAHILQEIIIEEQQAPKKAKRSAEMASPASVLHVPDMASDTWSSRASSRPSDESSSSSAAPALWEGASDRSGKSESGVKGAGYLQQTCILCARFARSWMRSPVSLAMQALQYMVAAALMGAMYYRLPNDVTAGVYNRVASLWFVGMVVVFMSGNSALTIAYTQKPLLRREVYAGHYSYLPYYVAKTVTTLPLQVAYTTLYVCMTYFLVGYQPVAANFFFYSAIIFLLILISETLGMLCSGAFRAELTGAIVLQALYVPLLMFVGFFQTSTPPCFEWIKRISYATYGYSALVKNEFQGLGLQPGDDGFDVPDAETLIPANIQTTLSLAANAGVLIAILIGLRTILYIQMRLTIATKAL</sequence>
<evidence type="ECO:0000256" key="2">
    <source>
        <dbReference type="ARBA" id="ARBA00022448"/>
    </source>
</evidence>
<comment type="caution">
    <text evidence="11">The sequence shown here is derived from an EMBL/GenBank/DDBJ whole genome shotgun (WGS) entry which is preliminary data.</text>
</comment>
<dbReference type="InterPro" id="IPR013525">
    <property type="entry name" value="ABC2_TM"/>
</dbReference>
<dbReference type="Pfam" id="PF01061">
    <property type="entry name" value="ABC2_membrane"/>
    <property type="match status" value="1"/>
</dbReference>
<accession>A0AAV1IM72</accession>
<gene>
    <name evidence="11" type="ORF">CVIRNUC_010391</name>
</gene>
<evidence type="ECO:0000256" key="5">
    <source>
        <dbReference type="ARBA" id="ARBA00022840"/>
    </source>
</evidence>
<dbReference type="EMBL" id="CAUYUE010000016">
    <property type="protein sequence ID" value="CAK0787175.1"/>
    <property type="molecule type" value="Genomic_DNA"/>
</dbReference>
<evidence type="ECO:0000256" key="9">
    <source>
        <dbReference type="SAM" id="Phobius"/>
    </source>
</evidence>
<keyword evidence="12" id="KW-1185">Reference proteome</keyword>
<keyword evidence="5" id="KW-0067">ATP-binding</keyword>
<feature type="domain" description="ABC transporter" evidence="10">
    <location>
        <begin position="8"/>
        <end position="255"/>
    </location>
</feature>
<evidence type="ECO:0000256" key="3">
    <source>
        <dbReference type="ARBA" id="ARBA00022692"/>
    </source>
</evidence>
<dbReference type="Proteomes" id="UP001314263">
    <property type="component" value="Unassembled WGS sequence"/>
</dbReference>
<dbReference type="AlphaFoldDB" id="A0AAV1IM72"/>
<feature type="transmembrane region" description="Helical" evidence="9">
    <location>
        <begin position="626"/>
        <end position="646"/>
    </location>
</feature>
<feature type="transmembrane region" description="Helical" evidence="9">
    <location>
        <begin position="482"/>
        <end position="507"/>
    </location>
</feature>
<dbReference type="InterPro" id="IPR027417">
    <property type="entry name" value="P-loop_NTPase"/>
</dbReference>
<dbReference type="GO" id="GO:0016887">
    <property type="term" value="F:ATP hydrolysis activity"/>
    <property type="evidence" value="ECO:0007669"/>
    <property type="project" value="InterPro"/>
</dbReference>
<evidence type="ECO:0000256" key="1">
    <source>
        <dbReference type="ARBA" id="ARBA00004141"/>
    </source>
</evidence>
<evidence type="ECO:0000256" key="7">
    <source>
        <dbReference type="ARBA" id="ARBA00023136"/>
    </source>
</evidence>
<dbReference type="PROSITE" id="PS00211">
    <property type="entry name" value="ABC_TRANSPORTER_1"/>
    <property type="match status" value="1"/>
</dbReference>